<proteinExistence type="predicted"/>
<reference evidence="3" key="1">
    <citation type="submission" date="2025-08" db="UniProtKB">
        <authorList>
            <consortium name="RefSeq"/>
        </authorList>
    </citation>
    <scope>IDENTIFICATION</scope>
    <source>
        <tissue evidence="3">Whole sample</tissue>
    </source>
</reference>
<evidence type="ECO:0000259" key="1">
    <source>
        <dbReference type="Pfam" id="PF25273"/>
    </source>
</evidence>
<dbReference type="Proteomes" id="UP000694844">
    <property type="component" value="Chromosome 8"/>
</dbReference>
<dbReference type="KEGG" id="cvn:111107582"/>
<name>A0A8B8B769_CRAVI</name>
<keyword evidence="2" id="KW-1185">Reference proteome</keyword>
<sequence length="218" mass="24686">MVGHTHEDVDQMFSRISVHLTGKAIPTLPVLQGLMRNAYHPTPMVQHLDGLGNYRELGMPSAATLQGHSGPHVFRFKEEEGAVQMGYKQWPYKSAPYKVLDVTPLAAAFYKDPDQVHILNDKGNRSLDSMESDLRKWREGGKLSEPDVQWWKTHINGERDMAAPTAPLASSFHHFADPGNQDEMGYPELDVLRAHINTLSNVRVAKEEMTIHYWPKMC</sequence>
<dbReference type="Pfam" id="PF25273">
    <property type="entry name" value="DUF7869"/>
    <property type="match status" value="1"/>
</dbReference>
<dbReference type="PANTHER" id="PTHR33153:SF3">
    <property type="entry name" value="TRAFFICKING PROTEIN PARTICLE COMPLEX SUBUNIT 11 DOMAIN-CONTAINING PROTEIN"/>
    <property type="match status" value="1"/>
</dbReference>
<dbReference type="GeneID" id="111107582"/>
<feature type="domain" description="DUF7869" evidence="1">
    <location>
        <begin position="1"/>
        <end position="92"/>
    </location>
</feature>
<gene>
    <name evidence="3" type="primary">LOC111107582</name>
</gene>
<dbReference type="RefSeq" id="XP_022298559.1">
    <property type="nucleotide sequence ID" value="XM_022442851.1"/>
</dbReference>
<accession>A0A8B8B769</accession>
<organism evidence="2 3">
    <name type="scientific">Crassostrea virginica</name>
    <name type="common">Eastern oyster</name>
    <dbReference type="NCBI Taxonomy" id="6565"/>
    <lineage>
        <taxon>Eukaryota</taxon>
        <taxon>Metazoa</taxon>
        <taxon>Spiralia</taxon>
        <taxon>Lophotrochozoa</taxon>
        <taxon>Mollusca</taxon>
        <taxon>Bivalvia</taxon>
        <taxon>Autobranchia</taxon>
        <taxon>Pteriomorphia</taxon>
        <taxon>Ostreida</taxon>
        <taxon>Ostreoidea</taxon>
        <taxon>Ostreidae</taxon>
        <taxon>Crassostrea</taxon>
    </lineage>
</organism>
<evidence type="ECO:0000313" key="3">
    <source>
        <dbReference type="RefSeq" id="XP_022298559.1"/>
    </source>
</evidence>
<evidence type="ECO:0000313" key="2">
    <source>
        <dbReference type="Proteomes" id="UP000694844"/>
    </source>
</evidence>
<dbReference type="InterPro" id="IPR057191">
    <property type="entry name" value="DUF7869"/>
</dbReference>
<dbReference type="OrthoDB" id="6134498at2759"/>
<dbReference type="AlphaFoldDB" id="A0A8B8B769"/>
<protein>
    <submittedName>
        <fullName evidence="3">Uncharacterized protein LOC111107582</fullName>
    </submittedName>
</protein>
<dbReference type="PANTHER" id="PTHR33153">
    <property type="entry name" value="MYND-TYPE DOMAIN-CONTAINING PROTEIN"/>
    <property type="match status" value="1"/>
</dbReference>